<keyword evidence="2 7" id="KW-0813">Transport</keyword>
<protein>
    <submittedName>
        <fullName evidence="9">TonB-dependent receptor</fullName>
    </submittedName>
</protein>
<dbReference type="InterPro" id="IPR012910">
    <property type="entry name" value="Plug_dom"/>
</dbReference>
<dbReference type="NCBIfam" id="TIGR04056">
    <property type="entry name" value="OMP_RagA_SusC"/>
    <property type="match status" value="1"/>
</dbReference>
<comment type="subcellular location">
    <subcellularLocation>
        <location evidence="1 7">Cell outer membrane</location>
        <topology evidence="1 7">Multi-pass membrane protein</topology>
    </subcellularLocation>
</comment>
<keyword evidence="3 7" id="KW-1134">Transmembrane beta strand</keyword>
<dbReference type="InterPro" id="IPR008969">
    <property type="entry name" value="CarboxyPept-like_regulatory"/>
</dbReference>
<keyword evidence="4 7" id="KW-0812">Transmembrane</keyword>
<dbReference type="AlphaFoldDB" id="A0A4U1BUR7"/>
<dbReference type="Gene3D" id="2.40.170.20">
    <property type="entry name" value="TonB-dependent receptor, beta-barrel domain"/>
    <property type="match status" value="1"/>
</dbReference>
<dbReference type="Proteomes" id="UP000308181">
    <property type="component" value="Unassembled WGS sequence"/>
</dbReference>
<dbReference type="Gene3D" id="2.170.130.10">
    <property type="entry name" value="TonB-dependent receptor, plug domain"/>
    <property type="match status" value="1"/>
</dbReference>
<dbReference type="FunFam" id="2.170.130.10:FF:000003">
    <property type="entry name" value="SusC/RagA family TonB-linked outer membrane protein"/>
    <property type="match status" value="1"/>
</dbReference>
<dbReference type="EMBL" id="SWBP01000007">
    <property type="protein sequence ID" value="TKB95731.1"/>
    <property type="molecule type" value="Genomic_DNA"/>
</dbReference>
<gene>
    <name evidence="9" type="ORF">FA046_15680</name>
</gene>
<dbReference type="NCBIfam" id="TIGR04057">
    <property type="entry name" value="SusC_RagA_signa"/>
    <property type="match status" value="1"/>
</dbReference>
<keyword evidence="5 7" id="KW-0472">Membrane</keyword>
<dbReference type="InterPro" id="IPR039426">
    <property type="entry name" value="TonB-dep_rcpt-like"/>
</dbReference>
<keyword evidence="10" id="KW-1185">Reference proteome</keyword>
<evidence type="ECO:0000256" key="2">
    <source>
        <dbReference type="ARBA" id="ARBA00022448"/>
    </source>
</evidence>
<organism evidence="9 10">
    <name type="scientific">Pedobacter cryophilus</name>
    <dbReference type="NCBI Taxonomy" id="2571271"/>
    <lineage>
        <taxon>Bacteria</taxon>
        <taxon>Pseudomonadati</taxon>
        <taxon>Bacteroidota</taxon>
        <taxon>Sphingobacteriia</taxon>
        <taxon>Sphingobacteriales</taxon>
        <taxon>Sphingobacteriaceae</taxon>
        <taxon>Pedobacter</taxon>
    </lineage>
</organism>
<dbReference type="InterPro" id="IPR023997">
    <property type="entry name" value="TonB-dep_OMP_SusC/RagA_CS"/>
</dbReference>
<evidence type="ECO:0000256" key="4">
    <source>
        <dbReference type="ARBA" id="ARBA00022692"/>
    </source>
</evidence>
<evidence type="ECO:0000256" key="3">
    <source>
        <dbReference type="ARBA" id="ARBA00022452"/>
    </source>
</evidence>
<reference evidence="9 10" key="1">
    <citation type="submission" date="2019-04" db="EMBL/GenBank/DDBJ databases">
        <title>Pedobacter sp. AR-3-17 sp. nov., isolated from Arctic soil.</title>
        <authorList>
            <person name="Dahal R.H."/>
            <person name="Kim D.-U."/>
        </authorList>
    </citation>
    <scope>NUCLEOTIDE SEQUENCE [LARGE SCALE GENOMIC DNA]</scope>
    <source>
        <strain evidence="9 10">AR-3-17</strain>
    </source>
</reference>
<evidence type="ECO:0000313" key="9">
    <source>
        <dbReference type="EMBL" id="TKB95731.1"/>
    </source>
</evidence>
<dbReference type="SUPFAM" id="SSF56935">
    <property type="entry name" value="Porins"/>
    <property type="match status" value="1"/>
</dbReference>
<dbReference type="GO" id="GO:0009279">
    <property type="term" value="C:cell outer membrane"/>
    <property type="evidence" value="ECO:0007669"/>
    <property type="project" value="UniProtKB-SubCell"/>
</dbReference>
<dbReference type="SUPFAM" id="SSF49464">
    <property type="entry name" value="Carboxypeptidase regulatory domain-like"/>
    <property type="match status" value="1"/>
</dbReference>
<evidence type="ECO:0000256" key="6">
    <source>
        <dbReference type="ARBA" id="ARBA00023237"/>
    </source>
</evidence>
<keyword evidence="9" id="KW-0675">Receptor</keyword>
<accession>A0A4U1BUR7</accession>
<keyword evidence="6 7" id="KW-0998">Cell outer membrane</keyword>
<evidence type="ECO:0000259" key="8">
    <source>
        <dbReference type="Pfam" id="PF07715"/>
    </source>
</evidence>
<dbReference type="InterPro" id="IPR036942">
    <property type="entry name" value="Beta-barrel_TonB_sf"/>
</dbReference>
<evidence type="ECO:0000256" key="1">
    <source>
        <dbReference type="ARBA" id="ARBA00004571"/>
    </source>
</evidence>
<evidence type="ECO:0000313" key="10">
    <source>
        <dbReference type="Proteomes" id="UP000308181"/>
    </source>
</evidence>
<comment type="similarity">
    <text evidence="7">Belongs to the TonB-dependent receptor family.</text>
</comment>
<sequence>MEKNNKVLTGLCKTMLLTSLNFSRVYIFLFILLTVFGSASAQTKQMLRGKVVDATDSPLMGVTVTVKGTAIRAFTDINGSFAIELPNQNDFLTFSFIGMVTQEISAKGKTNVKIILKDDAAQLNEVVVVGYGTQKKQSVVGAITQTTSKVLERTGGVSSLGAALTGNLPGVITTASNGMPGDEDPQILIRGRSTWNNAGPLVLVDGVERSINNIDISSVESVTVLKDASATAVFGVKGANGVILITTKRGRDGKAEIRASVNTVMKSVSKLPGKLDSYDMFAVRNQAIENELALTPTAWTSFQPMDIMLKYRNPANLEEAERYPNVDWVNTLFRDNAMSYNANINVSGGTAFVKYFTSVDYLDEADLFRKFENNRGYTGGYGFNRLNVRSNLDFQLTPTTVFKTNISGSRGVTERPWIGVNPYNTWTAAYSTAPNLYVPKYADGTWGYYSPNEQMGLNSAQILSTSGIQQVTTSRITTDFSLDQNLGALVKGLTAKGMLSLDNTFVENARGINDANNGVQRKWINPETGAVIFRESKDINTQLEFQESVRWASSAGNVDDNATYRRMFSQLQLNYVKTIATKHNLTAMGLWSRDESANGSRIPSYREDWVFRTTYNYAGKYTFEYNGAYNGSERFGPEYRFEFFSSGGLGWVLSEEKFMKPLKFISLLKVRGSYGQIGDDGGAPRFAYLSNWSFGGRTRLGITGVDAEQSPYNWYRETGVGNPNVRWEKVTKKNLGVEFGFFKDAITGSVDVFQDDRSDILSSGGNRAVPSYFGAAAPVANVGSVRSRGYEFDIQLNKNVNKNLRLWSNINFTRAKNEVLAADVPQLLPLYSKPIDKQIGQAYSYVSSGYYNSWDELYGSTQHNVNDNQKLPGNYHILDYNADGIIDANDNIPYGFSGAPENTYNATLGFDWKGFSLFTQFYGVNNVTRQVVLGTFGSQNPVAYEEGGYWSKDNTGADLPMPRWGSTPSGYTSGDRFMYDGSYLRLKNAEVAYTFDQKWVKRAGMSSLRVFVNGNNLHVWTKMPDDRESNFQSSGGQGWAAQGAYPTVKRFNLGANIRF</sequence>
<evidence type="ECO:0000256" key="7">
    <source>
        <dbReference type="PROSITE-ProRule" id="PRU01360"/>
    </source>
</evidence>
<feature type="domain" description="TonB-dependent receptor plug" evidence="8">
    <location>
        <begin position="136"/>
        <end position="242"/>
    </location>
</feature>
<dbReference type="PROSITE" id="PS52016">
    <property type="entry name" value="TONB_DEPENDENT_REC_3"/>
    <property type="match status" value="1"/>
</dbReference>
<dbReference type="InterPro" id="IPR037066">
    <property type="entry name" value="Plug_dom_sf"/>
</dbReference>
<dbReference type="Pfam" id="PF07715">
    <property type="entry name" value="Plug"/>
    <property type="match status" value="1"/>
</dbReference>
<name>A0A4U1BUR7_9SPHI</name>
<dbReference type="RefSeq" id="WP_136827488.1">
    <property type="nucleotide sequence ID" value="NZ_SWBP01000007.1"/>
</dbReference>
<dbReference type="InterPro" id="IPR023996">
    <property type="entry name" value="TonB-dep_OMP_SusC/RagA"/>
</dbReference>
<evidence type="ECO:0000256" key="5">
    <source>
        <dbReference type="ARBA" id="ARBA00023136"/>
    </source>
</evidence>
<dbReference type="Gene3D" id="2.60.40.1120">
    <property type="entry name" value="Carboxypeptidase-like, regulatory domain"/>
    <property type="match status" value="1"/>
</dbReference>
<dbReference type="OrthoDB" id="9768177at2"/>
<dbReference type="Pfam" id="PF13715">
    <property type="entry name" value="CarbopepD_reg_2"/>
    <property type="match status" value="1"/>
</dbReference>
<proteinExistence type="inferred from homology"/>
<comment type="caution">
    <text evidence="9">The sequence shown here is derived from an EMBL/GenBank/DDBJ whole genome shotgun (WGS) entry which is preliminary data.</text>
</comment>